<feature type="region of interest" description="Disordered" evidence="4">
    <location>
        <begin position="1"/>
        <end position="31"/>
    </location>
</feature>
<dbReference type="InterPro" id="IPR004358">
    <property type="entry name" value="Sig_transdc_His_kin-like_C"/>
</dbReference>
<evidence type="ECO:0000313" key="6">
    <source>
        <dbReference type="EMBL" id="MFC5946633.1"/>
    </source>
</evidence>
<dbReference type="Proteomes" id="UP001596207">
    <property type="component" value="Unassembled WGS sequence"/>
</dbReference>
<dbReference type="InterPro" id="IPR036890">
    <property type="entry name" value="HATPase_C_sf"/>
</dbReference>
<keyword evidence="6" id="KW-0547">Nucleotide-binding</keyword>
<reference evidence="7" key="1">
    <citation type="journal article" date="2019" name="Int. J. Syst. Evol. Microbiol.">
        <title>The Global Catalogue of Microorganisms (GCM) 10K type strain sequencing project: providing services to taxonomists for standard genome sequencing and annotation.</title>
        <authorList>
            <consortium name="The Broad Institute Genomics Platform"/>
            <consortium name="The Broad Institute Genome Sequencing Center for Infectious Disease"/>
            <person name="Wu L."/>
            <person name="Ma J."/>
        </authorList>
    </citation>
    <scope>NUCLEOTIDE SEQUENCE [LARGE SCALE GENOMIC DNA]</scope>
    <source>
        <strain evidence="7">CGMCC 4.7173</strain>
    </source>
</reference>
<dbReference type="SUPFAM" id="SSF55874">
    <property type="entry name" value="ATPase domain of HSP90 chaperone/DNA topoisomerase II/histidine kinase"/>
    <property type="match status" value="1"/>
</dbReference>
<keyword evidence="3" id="KW-0902">Two-component regulatory system</keyword>
<evidence type="ECO:0000256" key="2">
    <source>
        <dbReference type="ARBA" id="ARBA00012438"/>
    </source>
</evidence>
<proteinExistence type="predicted"/>
<accession>A0ABW1I125</accession>
<dbReference type="GO" id="GO:0005524">
    <property type="term" value="F:ATP binding"/>
    <property type="evidence" value="ECO:0007669"/>
    <property type="project" value="UniProtKB-KW"/>
</dbReference>
<feature type="domain" description="Histidine kinase/HSP90-like ATPase" evidence="5">
    <location>
        <begin position="37"/>
        <end position="81"/>
    </location>
</feature>
<keyword evidence="7" id="KW-1185">Reference proteome</keyword>
<dbReference type="EC" id="2.7.13.3" evidence="2"/>
<evidence type="ECO:0000313" key="7">
    <source>
        <dbReference type="Proteomes" id="UP001596207"/>
    </source>
</evidence>
<keyword evidence="6" id="KW-0067">ATP-binding</keyword>
<protein>
    <recommendedName>
        <fullName evidence="2">histidine kinase</fullName>
        <ecNumber evidence="2">2.7.13.3</ecNumber>
    </recommendedName>
</protein>
<dbReference type="InterPro" id="IPR003594">
    <property type="entry name" value="HATPase_dom"/>
</dbReference>
<dbReference type="Pfam" id="PF02518">
    <property type="entry name" value="HATPase_c"/>
    <property type="match status" value="1"/>
</dbReference>
<sequence>MRGTGLLAHPAHREVSPAAAASDTGAARRTVPAHRAPAARAMPGSGLGLAIVAQTAAQHGGSVVAGPHHPHGTHVTVRLPRLREPGAGDATVSAAPGT</sequence>
<dbReference type="RefSeq" id="WP_377539887.1">
    <property type="nucleotide sequence ID" value="NZ_JBHSQQ010000979.1"/>
</dbReference>
<name>A0ABW1I125_9ACTN</name>
<organism evidence="6 7">
    <name type="scientific">Micromonospora harpali</name>
    <dbReference type="NCBI Taxonomy" id="1490225"/>
    <lineage>
        <taxon>Bacteria</taxon>
        <taxon>Bacillati</taxon>
        <taxon>Actinomycetota</taxon>
        <taxon>Actinomycetes</taxon>
        <taxon>Micromonosporales</taxon>
        <taxon>Micromonosporaceae</taxon>
        <taxon>Micromonospora</taxon>
    </lineage>
</organism>
<evidence type="ECO:0000259" key="5">
    <source>
        <dbReference type="Pfam" id="PF02518"/>
    </source>
</evidence>
<evidence type="ECO:0000256" key="4">
    <source>
        <dbReference type="SAM" id="MobiDB-lite"/>
    </source>
</evidence>
<comment type="caution">
    <text evidence="6">The sequence shown here is derived from an EMBL/GenBank/DDBJ whole genome shotgun (WGS) entry which is preliminary data.</text>
</comment>
<gene>
    <name evidence="6" type="ORF">ACFPZ4_35420</name>
</gene>
<feature type="compositionally biased region" description="Low complexity" evidence="4">
    <location>
        <begin position="18"/>
        <end position="31"/>
    </location>
</feature>
<evidence type="ECO:0000256" key="3">
    <source>
        <dbReference type="ARBA" id="ARBA00023012"/>
    </source>
</evidence>
<evidence type="ECO:0000256" key="1">
    <source>
        <dbReference type="ARBA" id="ARBA00000085"/>
    </source>
</evidence>
<dbReference type="EMBL" id="JBHSQQ010000979">
    <property type="protein sequence ID" value="MFC5946633.1"/>
    <property type="molecule type" value="Genomic_DNA"/>
</dbReference>
<dbReference type="Gene3D" id="3.30.565.10">
    <property type="entry name" value="Histidine kinase-like ATPase, C-terminal domain"/>
    <property type="match status" value="1"/>
</dbReference>
<dbReference type="PRINTS" id="PR00344">
    <property type="entry name" value="BCTRLSENSOR"/>
</dbReference>
<feature type="non-terminal residue" evidence="6">
    <location>
        <position position="98"/>
    </location>
</feature>
<comment type="catalytic activity">
    <reaction evidence="1">
        <text>ATP + protein L-histidine = ADP + protein N-phospho-L-histidine.</text>
        <dbReference type="EC" id="2.7.13.3"/>
    </reaction>
</comment>